<keyword evidence="1" id="KW-0802">TPR repeat</keyword>
<name>A0A371IVK9_9FIRM</name>
<feature type="repeat" description="TPR" evidence="1">
    <location>
        <begin position="199"/>
        <end position="232"/>
    </location>
</feature>
<dbReference type="PROSITE" id="PS50005">
    <property type="entry name" value="TPR"/>
    <property type="match status" value="1"/>
</dbReference>
<evidence type="ECO:0000259" key="2">
    <source>
        <dbReference type="Pfam" id="PF00535"/>
    </source>
</evidence>
<dbReference type="Gene3D" id="3.90.550.10">
    <property type="entry name" value="Spore Coat Polysaccharide Biosynthesis Protein SpsA, Chain A"/>
    <property type="match status" value="1"/>
</dbReference>
<dbReference type="Gene3D" id="1.25.40.10">
    <property type="entry name" value="Tetratricopeptide repeat domain"/>
    <property type="match status" value="1"/>
</dbReference>
<dbReference type="InterPro" id="IPR001173">
    <property type="entry name" value="Glyco_trans_2-like"/>
</dbReference>
<dbReference type="GO" id="GO:0016740">
    <property type="term" value="F:transferase activity"/>
    <property type="evidence" value="ECO:0007669"/>
    <property type="project" value="UniProtKB-KW"/>
</dbReference>
<dbReference type="PANTHER" id="PTHR43630:SF2">
    <property type="entry name" value="GLYCOSYLTRANSFERASE"/>
    <property type="match status" value="1"/>
</dbReference>
<feature type="domain" description="Glycosyltransferase 2-like" evidence="2">
    <location>
        <begin position="4"/>
        <end position="102"/>
    </location>
</feature>
<organism evidence="3 4">
    <name type="scientific">Romboutsia maritimum</name>
    <dbReference type="NCBI Taxonomy" id="2020948"/>
    <lineage>
        <taxon>Bacteria</taxon>
        <taxon>Bacillati</taxon>
        <taxon>Bacillota</taxon>
        <taxon>Clostridia</taxon>
        <taxon>Peptostreptococcales</taxon>
        <taxon>Peptostreptococcaceae</taxon>
        <taxon>Romboutsia</taxon>
    </lineage>
</organism>
<keyword evidence="3" id="KW-0808">Transferase</keyword>
<dbReference type="OrthoDB" id="9815923at2"/>
<evidence type="ECO:0000256" key="1">
    <source>
        <dbReference type="PROSITE-ProRule" id="PRU00339"/>
    </source>
</evidence>
<dbReference type="PANTHER" id="PTHR43630">
    <property type="entry name" value="POLY-BETA-1,6-N-ACETYL-D-GLUCOSAMINE SYNTHASE"/>
    <property type="match status" value="1"/>
</dbReference>
<dbReference type="InterPro" id="IPR019734">
    <property type="entry name" value="TPR_rpt"/>
</dbReference>
<dbReference type="InterPro" id="IPR029044">
    <property type="entry name" value="Nucleotide-diphossugar_trans"/>
</dbReference>
<evidence type="ECO:0000313" key="3">
    <source>
        <dbReference type="EMBL" id="RDY24508.1"/>
    </source>
</evidence>
<dbReference type="Proteomes" id="UP000243494">
    <property type="component" value="Unassembled WGS sequence"/>
</dbReference>
<evidence type="ECO:0000313" key="4">
    <source>
        <dbReference type="Proteomes" id="UP000243494"/>
    </source>
</evidence>
<comment type="caution">
    <text evidence="3">The sequence shown here is derived from an EMBL/GenBank/DDBJ whole genome shotgun (WGS) entry which is preliminary data.</text>
</comment>
<dbReference type="RefSeq" id="WP_095405894.1">
    <property type="nucleotide sequence ID" value="NZ_NOJZ02000002.1"/>
</dbReference>
<dbReference type="Pfam" id="PF00535">
    <property type="entry name" value="Glycos_transf_2"/>
    <property type="match status" value="1"/>
</dbReference>
<dbReference type="AlphaFoldDB" id="A0A371IVK9"/>
<gene>
    <name evidence="3" type="ORF">CHF27_002390</name>
</gene>
<reference evidence="3 4" key="1">
    <citation type="journal article" date="2017" name="Genome Announc.">
        <title>Draft Genome Sequence of Romboutsia maritimum sp. nov. Strain CCRI-22766(T), Isolated from Coastal Estuarine Mud.</title>
        <authorList>
            <person name="Maheux A.F."/>
            <person name="Boudreau D.K."/>
            <person name="Berube E."/>
            <person name="Boissinot M."/>
            <person name="Raymond F."/>
            <person name="Brodeur S."/>
            <person name="Corbeil J."/>
            <person name="Brightwell G."/>
            <person name="Broda D."/>
            <person name="Omar R.F."/>
            <person name="Bergeron M.G."/>
        </authorList>
    </citation>
    <scope>NUCLEOTIDE SEQUENCE [LARGE SCALE GENOMIC DNA]</scope>
    <source>
        <strain evidence="3 4">CCRI-22766</strain>
    </source>
</reference>
<dbReference type="EMBL" id="NOJZ02000002">
    <property type="protein sequence ID" value="RDY24508.1"/>
    <property type="molecule type" value="Genomic_DNA"/>
</dbReference>
<accession>A0A371IVK9</accession>
<proteinExistence type="predicted"/>
<dbReference type="SMART" id="SM00028">
    <property type="entry name" value="TPR"/>
    <property type="match status" value="4"/>
</dbReference>
<dbReference type="SUPFAM" id="SSF53448">
    <property type="entry name" value="Nucleotide-diphospho-sugar transferases"/>
    <property type="match status" value="1"/>
</dbReference>
<keyword evidence="4" id="KW-1185">Reference proteome</keyword>
<protein>
    <submittedName>
        <fullName evidence="3">Glycosyltransferase</fullName>
    </submittedName>
</protein>
<dbReference type="InterPro" id="IPR011990">
    <property type="entry name" value="TPR-like_helical_dom_sf"/>
</dbReference>
<dbReference type="SUPFAM" id="SSF48452">
    <property type="entry name" value="TPR-like"/>
    <property type="match status" value="2"/>
</dbReference>
<sequence>MLLSIVMMVRNEEKHLDNTLKSLKKLREQVDSELIILDTGSTDNTVEIAAKYTDKIYFKQWNKNFSDMRNVSISYAKGDWIFILDADEELVDCKKMVEFFKTDLCKKYNSAYITLKNIYLEDKTIYDKVSLIRLFKNDNDFKYKGAIHEQPDYKNPVYKNIAIFDHYGYMFLNEELKQKKLKRNEEILFSELKLNPMDPYVHYQLGKNYIAYGKYEEAMQYMEKSYELYKNLGYLPITIRVNLAKLCIRLFKFEKCEKICLKYIKKDDKNIDIYYYLALSQSKLGKNKESLKNYEKYKYLLNNYDISTQANDVTCEGETVSFINEVEIAIISIYYDLEMYKKVFDTIKTMDLKEIKRIYLIIFMSLYKLNKLDEILNLYNNLSNSEVEKNEFKINLEKLLLSVKESDKEKLYEILSKIDGNYGMLNSIRLGNEISTNKYNEVLIKENALYYGDLLYIALNKGIDLLDVLEGVNYSCVRDYLNYIVSNRRDCILDLYDYLLNSKNTLDKNKLIVYSCLSRTLLFGGNLIEEKYKNIFLMYITYQYDYIREIYNSNLSDEILLDFIKDDEDKFIVKINLIQKNKDIDKLEYIKQMKKLLLDYPEYKKGIKILINRFEKEFNENEELKLLKSKYKAMIEENINLGNLNNCLNMIKEYEEIFKDDDIFNIKGIISIYNNNLEEADRMFKYAYLNYRYDENTLFNIGFVKEQIGEFLESNMFYKEVLKVSKDEKMKEEIYIKLKMEETTTC</sequence>
<dbReference type="CDD" id="cd02511">
    <property type="entry name" value="Beta4Glucosyltransferase"/>
    <property type="match status" value="1"/>
</dbReference>